<dbReference type="Proteomes" id="UP000605805">
    <property type="component" value="Unassembled WGS sequence"/>
</dbReference>
<organism evidence="7 8">
    <name type="scientific">Ignisphaera aggregans</name>
    <dbReference type="NCBI Taxonomy" id="334771"/>
    <lineage>
        <taxon>Archaea</taxon>
        <taxon>Thermoproteota</taxon>
        <taxon>Thermoprotei</taxon>
        <taxon>Desulfurococcales</taxon>
        <taxon>Desulfurococcaceae</taxon>
        <taxon>Ignisphaera</taxon>
    </lineage>
</organism>
<evidence type="ECO:0000256" key="1">
    <source>
        <dbReference type="ARBA" id="ARBA00022630"/>
    </source>
</evidence>
<name>A0A832YYY7_9CREN</name>
<dbReference type="InterPro" id="IPR050097">
    <property type="entry name" value="Ferredoxin-NADP_redctase_2"/>
</dbReference>
<keyword evidence="1" id="KW-0285">Flavoprotein</keyword>
<dbReference type="PRINTS" id="PR00469">
    <property type="entry name" value="PNDRDTASEII"/>
</dbReference>
<proteinExistence type="predicted"/>
<evidence type="ECO:0000313" key="7">
    <source>
        <dbReference type="EMBL" id="HIP56841.1"/>
    </source>
</evidence>
<gene>
    <name evidence="7" type="ORF">EYH02_02060</name>
</gene>
<dbReference type="PROSITE" id="PS00573">
    <property type="entry name" value="PYRIDINE_REDOX_2"/>
    <property type="match status" value="1"/>
</dbReference>
<dbReference type="Gene3D" id="3.50.50.60">
    <property type="entry name" value="FAD/NAD(P)-binding domain"/>
    <property type="match status" value="2"/>
</dbReference>
<evidence type="ECO:0000256" key="5">
    <source>
        <dbReference type="ARBA" id="ARBA00023284"/>
    </source>
</evidence>
<dbReference type="InterPro" id="IPR036188">
    <property type="entry name" value="FAD/NAD-bd_sf"/>
</dbReference>
<protein>
    <submittedName>
        <fullName evidence="7">FAD-binding protein</fullName>
    </submittedName>
</protein>
<evidence type="ECO:0000313" key="8">
    <source>
        <dbReference type="Proteomes" id="UP000605805"/>
    </source>
</evidence>
<evidence type="ECO:0000256" key="4">
    <source>
        <dbReference type="ARBA" id="ARBA00023157"/>
    </source>
</evidence>
<dbReference type="SUPFAM" id="SSF51905">
    <property type="entry name" value="FAD/NAD(P)-binding domain"/>
    <property type="match status" value="1"/>
</dbReference>
<sequence>MSRFRLSVTAKGEDYEAIVIGAGPAGLTAALYLARYGVKVVVVSKDIGGRMAIAPLIEDYPGVEPIPGAKLVEMFVQQLQRYGVPIVLDEVVDLRKEGERWCAYTVSDRRLCGYAVILAIGCRKRKLGVVGEDRLLGRGVSYCATCDGPLFRGKVVAVIGGGNAALTSALYLASIASRVYLVHRRREFRAFPIYVEKVRSNPKIELVLESVVTEIIGKDRVEGIKVKNVVSGEERVIAVDGVFIEIGSEPPTEFLKKIGIEVDEKGYAVVKPDRSTNLEGVFAAGDVAGGPYKYRFEQIVTAVADGAIAADAAFKYLLRFRR</sequence>
<keyword evidence="5" id="KW-0676">Redox-active center</keyword>
<dbReference type="AlphaFoldDB" id="A0A832YYY7"/>
<reference evidence="7" key="1">
    <citation type="journal article" date="2020" name="ISME J.">
        <title>Gammaproteobacteria mediating utilization of methyl-, sulfur- and petroleum organic compounds in deep ocean hydrothermal plumes.</title>
        <authorList>
            <person name="Zhou Z."/>
            <person name="Liu Y."/>
            <person name="Pan J."/>
            <person name="Cron B.R."/>
            <person name="Toner B.M."/>
            <person name="Anantharaman K."/>
            <person name="Breier J.A."/>
            <person name="Dick G.J."/>
            <person name="Li M."/>
        </authorList>
    </citation>
    <scope>NUCLEOTIDE SEQUENCE</scope>
    <source>
        <strain evidence="7">SZUA-1435</strain>
    </source>
</reference>
<dbReference type="InterPro" id="IPR023753">
    <property type="entry name" value="FAD/NAD-binding_dom"/>
</dbReference>
<dbReference type="GO" id="GO:0016668">
    <property type="term" value="F:oxidoreductase activity, acting on a sulfur group of donors, NAD(P) as acceptor"/>
    <property type="evidence" value="ECO:0007669"/>
    <property type="project" value="UniProtKB-ARBA"/>
</dbReference>
<dbReference type="Pfam" id="PF07992">
    <property type="entry name" value="Pyr_redox_2"/>
    <property type="match status" value="1"/>
</dbReference>
<evidence type="ECO:0000259" key="6">
    <source>
        <dbReference type="Pfam" id="PF07992"/>
    </source>
</evidence>
<dbReference type="PRINTS" id="PR00368">
    <property type="entry name" value="FADPNR"/>
</dbReference>
<dbReference type="InterPro" id="IPR008255">
    <property type="entry name" value="Pyr_nucl-diS_OxRdtase_2_AS"/>
</dbReference>
<accession>A0A832YYY7</accession>
<comment type="caution">
    <text evidence="7">The sequence shown here is derived from an EMBL/GenBank/DDBJ whole genome shotgun (WGS) entry which is preliminary data.</text>
</comment>
<dbReference type="PANTHER" id="PTHR48105">
    <property type="entry name" value="THIOREDOXIN REDUCTASE 1-RELATED-RELATED"/>
    <property type="match status" value="1"/>
</dbReference>
<keyword evidence="2" id="KW-0274">FAD</keyword>
<evidence type="ECO:0000256" key="2">
    <source>
        <dbReference type="ARBA" id="ARBA00022827"/>
    </source>
</evidence>
<keyword evidence="4" id="KW-1015">Disulfide bond</keyword>
<feature type="domain" description="FAD/NAD(P)-binding" evidence="6">
    <location>
        <begin position="16"/>
        <end position="306"/>
    </location>
</feature>
<evidence type="ECO:0000256" key="3">
    <source>
        <dbReference type="ARBA" id="ARBA00023002"/>
    </source>
</evidence>
<keyword evidence="3" id="KW-0560">Oxidoreductase</keyword>
<dbReference type="EMBL" id="DQTV01000041">
    <property type="protein sequence ID" value="HIP56841.1"/>
    <property type="molecule type" value="Genomic_DNA"/>
</dbReference>